<dbReference type="InterPro" id="IPR016164">
    <property type="entry name" value="FAD-linked_Oxase-like_C"/>
</dbReference>
<proteinExistence type="inferred from homology"/>
<dbReference type="Gene3D" id="1.10.45.10">
    <property type="entry name" value="Vanillyl-alcohol Oxidase, Chain A, domain 4"/>
    <property type="match status" value="1"/>
</dbReference>
<evidence type="ECO:0000259" key="6">
    <source>
        <dbReference type="PROSITE" id="PS51387"/>
    </source>
</evidence>
<accession>A0A0U1L1U6</accession>
<dbReference type="InterPro" id="IPR036318">
    <property type="entry name" value="FAD-bd_PCMH-like_sf"/>
</dbReference>
<comment type="similarity">
    <text evidence="2">Belongs to the FAD-binding oxidoreductase/transferase type 4 family.</text>
</comment>
<dbReference type="Pfam" id="PF02913">
    <property type="entry name" value="FAD-oxidase_C"/>
    <property type="match status" value="1"/>
</dbReference>
<comment type="cofactor">
    <cofactor evidence="1">
        <name>FAD</name>
        <dbReference type="ChEBI" id="CHEBI:57692"/>
    </cofactor>
</comment>
<dbReference type="EC" id="1.1.99.14" evidence="7"/>
<name>A0A0U1L1U6_9FIRM</name>
<dbReference type="FunFam" id="1.10.45.10:FF:000001">
    <property type="entry name" value="D-lactate dehydrogenase mitochondrial"/>
    <property type="match status" value="1"/>
</dbReference>
<evidence type="ECO:0000313" key="8">
    <source>
        <dbReference type="Proteomes" id="UP000049855"/>
    </source>
</evidence>
<dbReference type="SUPFAM" id="SSF56176">
    <property type="entry name" value="FAD-binding/transporter-associated domain-like"/>
    <property type="match status" value="1"/>
</dbReference>
<feature type="domain" description="FAD-binding PCMH-type" evidence="6">
    <location>
        <begin position="34"/>
        <end position="214"/>
    </location>
</feature>
<dbReference type="Gene3D" id="3.30.465.10">
    <property type="match status" value="1"/>
</dbReference>
<dbReference type="PROSITE" id="PS51387">
    <property type="entry name" value="FAD_PCMH"/>
    <property type="match status" value="1"/>
</dbReference>
<dbReference type="PANTHER" id="PTHR42934">
    <property type="entry name" value="GLYCOLATE OXIDASE SUBUNIT GLCD"/>
    <property type="match status" value="1"/>
</dbReference>
<dbReference type="PANTHER" id="PTHR42934:SF2">
    <property type="entry name" value="GLYCOLATE OXIDASE SUBUNIT GLCD"/>
    <property type="match status" value="1"/>
</dbReference>
<evidence type="ECO:0000256" key="5">
    <source>
        <dbReference type="ARBA" id="ARBA00023002"/>
    </source>
</evidence>
<dbReference type="EMBL" id="CTRP01000011">
    <property type="protein sequence ID" value="CQR72874.1"/>
    <property type="molecule type" value="Genomic_DNA"/>
</dbReference>
<dbReference type="Gene3D" id="3.30.43.10">
    <property type="entry name" value="Uridine Diphospho-n-acetylenolpyruvylglucosamine Reductase, domain 2"/>
    <property type="match status" value="1"/>
</dbReference>
<keyword evidence="4" id="KW-0274">FAD</keyword>
<sequence length="458" mass="49054">MQQQVITELKRLVGAQYVMDQLEDRICYSFDATFRDFPPDVVVKPGNVAEIAAIVKLAGRYNVPITARGAATGLSGGAVPVKGGISLVLTRLNKIIDIDTANRVAVVETGVITQDFVNAVTQAGLFYPPDPASAKTSTIGGNIAECAGGPRGVKYGITRDYVLGMEVVLPDGSVVELGNKFDSEMAGPDWGMLLVGSEGTLGIITKIYLKLVDKPSAKQTLLAVFTSLDDAARTVSEMIASGTIPTTLEIMDNLTICAVEDYLKVGLPVSAEAILLIEVDGSTKAIVKQAEHVIKVCRQCGATEIQTASTPEDIDKLWQARRAISPACGKINPTKISEDATVPRSQIPAMVRRLREIAQKYNLKMVIFGHAGDGNLHPNILSNKHDHEEMERVEQAVAELFKVALELGGTLSGEHGIGYMKAPFLQWETGETGFAAGKTIKKVIDPQGILNPGKLFNA</sequence>
<evidence type="ECO:0000256" key="1">
    <source>
        <dbReference type="ARBA" id="ARBA00001974"/>
    </source>
</evidence>
<dbReference type="GO" id="GO:0071949">
    <property type="term" value="F:FAD binding"/>
    <property type="evidence" value="ECO:0007669"/>
    <property type="project" value="InterPro"/>
</dbReference>
<dbReference type="Proteomes" id="UP000049855">
    <property type="component" value="Unassembled WGS sequence"/>
</dbReference>
<dbReference type="Gene3D" id="3.30.70.2190">
    <property type="match status" value="1"/>
</dbReference>
<dbReference type="InterPro" id="IPR004113">
    <property type="entry name" value="FAD-bd_oxidored_4_C"/>
</dbReference>
<keyword evidence="8" id="KW-1185">Reference proteome</keyword>
<dbReference type="InterPro" id="IPR016166">
    <property type="entry name" value="FAD-bd_PCMH"/>
</dbReference>
<evidence type="ECO:0000256" key="3">
    <source>
        <dbReference type="ARBA" id="ARBA00022630"/>
    </source>
</evidence>
<dbReference type="AlphaFoldDB" id="A0A0U1L1U6"/>
<reference evidence="8" key="1">
    <citation type="submission" date="2015-03" db="EMBL/GenBank/DDBJ databases">
        <authorList>
            <person name="Nijsse Bart"/>
        </authorList>
    </citation>
    <scope>NUCLEOTIDE SEQUENCE [LARGE SCALE GENOMIC DNA]</scope>
</reference>
<keyword evidence="5 7" id="KW-0560">Oxidoreductase</keyword>
<dbReference type="FunFam" id="3.30.70.2740:FF:000001">
    <property type="entry name" value="D-lactate dehydrogenase mitochondrial"/>
    <property type="match status" value="1"/>
</dbReference>
<dbReference type="Gene3D" id="3.30.70.2740">
    <property type="match status" value="1"/>
</dbReference>
<dbReference type="InterPro" id="IPR016169">
    <property type="entry name" value="FAD-bd_PCMH_sub2"/>
</dbReference>
<dbReference type="GO" id="GO:0019154">
    <property type="term" value="F:glycolate dehydrogenase activity"/>
    <property type="evidence" value="ECO:0007669"/>
    <property type="project" value="UniProtKB-EC"/>
</dbReference>
<dbReference type="RefSeq" id="WP_021168560.1">
    <property type="nucleotide sequence ID" value="NZ_CTRP01000011.1"/>
</dbReference>
<dbReference type="InterPro" id="IPR016167">
    <property type="entry name" value="FAD-bd_PCMH_sub1"/>
</dbReference>
<protein>
    <submittedName>
        <fullName evidence="7">Glycolate dehydrogenase, subunit GlcD</fullName>
        <ecNumber evidence="7">1.1.99.14</ecNumber>
    </submittedName>
</protein>
<gene>
    <name evidence="7" type="ORF">SpAn4DRAFT_3334</name>
</gene>
<organism evidence="7 8">
    <name type="scientific">Sporomusa ovata</name>
    <dbReference type="NCBI Taxonomy" id="2378"/>
    <lineage>
        <taxon>Bacteria</taxon>
        <taxon>Bacillati</taxon>
        <taxon>Bacillota</taxon>
        <taxon>Negativicutes</taxon>
        <taxon>Selenomonadales</taxon>
        <taxon>Sporomusaceae</taxon>
        <taxon>Sporomusa</taxon>
    </lineage>
</organism>
<dbReference type="Pfam" id="PF01565">
    <property type="entry name" value="FAD_binding_4"/>
    <property type="match status" value="1"/>
</dbReference>
<dbReference type="InterPro" id="IPR051914">
    <property type="entry name" value="FAD-linked_OxidoTrans_Type4"/>
</dbReference>
<evidence type="ECO:0000256" key="4">
    <source>
        <dbReference type="ARBA" id="ARBA00022827"/>
    </source>
</evidence>
<keyword evidence="3" id="KW-0285">Flavoprotein</keyword>
<dbReference type="InterPro" id="IPR006094">
    <property type="entry name" value="Oxid_FAD_bind_N"/>
</dbReference>
<evidence type="ECO:0000313" key="7">
    <source>
        <dbReference type="EMBL" id="CQR72874.1"/>
    </source>
</evidence>
<dbReference type="SUPFAM" id="SSF55103">
    <property type="entry name" value="FAD-linked oxidases, C-terminal domain"/>
    <property type="match status" value="1"/>
</dbReference>
<evidence type="ECO:0000256" key="2">
    <source>
        <dbReference type="ARBA" id="ARBA00008000"/>
    </source>
</evidence>
<dbReference type="InterPro" id="IPR016171">
    <property type="entry name" value="Vanillyl_alc_oxidase_C-sub2"/>
</dbReference>